<comment type="subcellular location">
    <subcellularLocation>
        <location evidence="3">Cytoplasm</location>
    </subcellularLocation>
</comment>
<comment type="catalytic activity">
    <reaction evidence="1">
        <text>ATP + protein L-histidine = ADP + protein N-phospho-L-histidine.</text>
        <dbReference type="EC" id="2.7.13.3"/>
    </reaction>
</comment>
<organism evidence="17 18">
    <name type="scientific">Rubrivivax gelatinosus</name>
    <name type="common">Rhodocyclus gelatinosus</name>
    <name type="synonym">Rhodopseudomonas gelatinosa</name>
    <dbReference type="NCBI Taxonomy" id="28068"/>
    <lineage>
        <taxon>Bacteria</taxon>
        <taxon>Pseudomonadati</taxon>
        <taxon>Pseudomonadota</taxon>
        <taxon>Betaproteobacteria</taxon>
        <taxon>Burkholderiales</taxon>
        <taxon>Sphaerotilaceae</taxon>
        <taxon>Rubrivivax</taxon>
    </lineage>
</organism>
<evidence type="ECO:0000256" key="10">
    <source>
        <dbReference type="ARBA" id="ARBA00022777"/>
    </source>
</evidence>
<feature type="domain" description="Histidine kinase" evidence="16">
    <location>
        <begin position="256"/>
        <end position="449"/>
    </location>
</feature>
<evidence type="ECO:0000256" key="14">
    <source>
        <dbReference type="ARBA" id="ARBA00024827"/>
    </source>
</evidence>
<reference evidence="17 18" key="1">
    <citation type="submission" date="2019-03" db="EMBL/GenBank/DDBJ databases">
        <title>Genomic Encyclopedia of Type Strains, Phase IV (KMG-IV): sequencing the most valuable type-strain genomes for metagenomic binning, comparative biology and taxonomic classification.</title>
        <authorList>
            <person name="Goeker M."/>
        </authorList>
    </citation>
    <scope>NUCLEOTIDE SEQUENCE [LARGE SCALE GENOMIC DNA]</scope>
    <source>
        <strain evidence="17 18">DSM 1709</strain>
    </source>
</reference>
<keyword evidence="13" id="KW-0411">Iron-sulfur</keyword>
<evidence type="ECO:0000256" key="8">
    <source>
        <dbReference type="ARBA" id="ARBA00022679"/>
    </source>
</evidence>
<dbReference type="GeneID" id="99684812"/>
<gene>
    <name evidence="17" type="ORF">EV684_102403</name>
</gene>
<dbReference type="Gene3D" id="3.30.565.10">
    <property type="entry name" value="Histidine kinase-like ATPase, C-terminal domain"/>
    <property type="match status" value="1"/>
</dbReference>
<dbReference type="InterPro" id="IPR036890">
    <property type="entry name" value="HATPase_C_sf"/>
</dbReference>
<dbReference type="GO" id="GO:0046872">
    <property type="term" value="F:metal ion binding"/>
    <property type="evidence" value="ECO:0007669"/>
    <property type="project" value="UniProtKB-KW"/>
</dbReference>
<proteinExistence type="predicted"/>
<dbReference type="GO" id="GO:0046983">
    <property type="term" value="F:protein dimerization activity"/>
    <property type="evidence" value="ECO:0007669"/>
    <property type="project" value="InterPro"/>
</dbReference>
<evidence type="ECO:0000256" key="15">
    <source>
        <dbReference type="ARBA" id="ARBA00030800"/>
    </source>
</evidence>
<keyword evidence="7" id="KW-0963">Cytoplasm</keyword>
<comment type="cofactor">
    <cofactor evidence="2">
        <name>[4Fe-4S] cluster</name>
        <dbReference type="ChEBI" id="CHEBI:49883"/>
    </cofactor>
</comment>
<evidence type="ECO:0000313" key="17">
    <source>
        <dbReference type="EMBL" id="TCP04642.1"/>
    </source>
</evidence>
<comment type="function">
    <text evidence="14">Member of the two-component regulatory system NreB/NreC involved in the control of dissimilatory nitrate/nitrite reduction in response to oxygen. NreB functions as a direct oxygen sensor histidine kinase which is autophosphorylated, in the absence of oxygen, probably at the conserved histidine residue, and transfers its phosphate group probably to a conserved aspartate residue of NreC. NreB/NreC activates the expression of the nitrate (narGHJI) and nitrite (nir) reductase operons, as well as the putative nitrate transporter gene narT.</text>
</comment>
<evidence type="ECO:0000313" key="18">
    <source>
        <dbReference type="Proteomes" id="UP000295106"/>
    </source>
</evidence>
<dbReference type="RefSeq" id="WP_132645129.1">
    <property type="nucleotide sequence ID" value="NZ_CP181386.1"/>
</dbReference>
<evidence type="ECO:0000256" key="9">
    <source>
        <dbReference type="ARBA" id="ARBA00022723"/>
    </source>
</evidence>
<keyword evidence="12" id="KW-0902">Two-component regulatory system</keyword>
<evidence type="ECO:0000256" key="11">
    <source>
        <dbReference type="ARBA" id="ARBA00023004"/>
    </source>
</evidence>
<evidence type="ECO:0000256" key="7">
    <source>
        <dbReference type="ARBA" id="ARBA00022490"/>
    </source>
</evidence>
<dbReference type="Pfam" id="PF05227">
    <property type="entry name" value="CHASE3"/>
    <property type="match status" value="1"/>
</dbReference>
<dbReference type="PRINTS" id="PR00344">
    <property type="entry name" value="BCTRLSENSOR"/>
</dbReference>
<dbReference type="GO" id="GO:0016020">
    <property type="term" value="C:membrane"/>
    <property type="evidence" value="ECO:0007669"/>
    <property type="project" value="InterPro"/>
</dbReference>
<evidence type="ECO:0000256" key="13">
    <source>
        <dbReference type="ARBA" id="ARBA00023014"/>
    </source>
</evidence>
<dbReference type="InterPro" id="IPR007891">
    <property type="entry name" value="CHASE3"/>
</dbReference>
<evidence type="ECO:0000256" key="6">
    <source>
        <dbReference type="ARBA" id="ARBA00022485"/>
    </source>
</evidence>
<evidence type="ECO:0000256" key="3">
    <source>
        <dbReference type="ARBA" id="ARBA00004496"/>
    </source>
</evidence>
<dbReference type="InterPro" id="IPR050482">
    <property type="entry name" value="Sensor_HK_TwoCompSys"/>
</dbReference>
<evidence type="ECO:0000256" key="4">
    <source>
        <dbReference type="ARBA" id="ARBA00012438"/>
    </source>
</evidence>
<dbReference type="GO" id="GO:0005737">
    <property type="term" value="C:cytoplasm"/>
    <property type="evidence" value="ECO:0007669"/>
    <property type="project" value="UniProtKB-SubCell"/>
</dbReference>
<dbReference type="PANTHER" id="PTHR24421">
    <property type="entry name" value="NITRATE/NITRITE SENSOR PROTEIN NARX-RELATED"/>
    <property type="match status" value="1"/>
</dbReference>
<dbReference type="SMART" id="SM00387">
    <property type="entry name" value="HATPase_c"/>
    <property type="match status" value="1"/>
</dbReference>
<evidence type="ECO:0000256" key="5">
    <source>
        <dbReference type="ARBA" id="ARBA00017322"/>
    </source>
</evidence>
<keyword evidence="8" id="KW-0808">Transferase</keyword>
<keyword evidence="11" id="KW-0408">Iron</keyword>
<comment type="caution">
    <text evidence="17">The sequence shown here is derived from an EMBL/GenBank/DDBJ whole genome shotgun (WGS) entry which is preliminary data.</text>
</comment>
<keyword evidence="10 17" id="KW-0418">Kinase</keyword>
<dbReference type="GO" id="GO:0051539">
    <property type="term" value="F:4 iron, 4 sulfur cluster binding"/>
    <property type="evidence" value="ECO:0007669"/>
    <property type="project" value="UniProtKB-KW"/>
</dbReference>
<sequence>MRFGLVSRLRRSVLALPLAALAALVIFFINELAYRDSVASLDKLGTRGSARVELQTLRGALVDAETGERGYLLTGRREYLDPYERAVASVPDTVARLGSYFADDPQATELMLSISATVEQRLSDLATAVRLYDEGRHEAWHELLMSNIGLDKMERIRALGQQLLDHESQLIRADRADVYQTLRLQRIGVNAMTALSLLALMLFLRQTASFDEVQRRHALALQAEKDHLETEVARRTRDLTDLANYLQTAREDERSRLARELHDELGALLTAAKLDAARLKRSLGSMSPESEARLKHLNDTINDGIGLKRRIIEDLRPSSLSNLGLVAALEIQAREFSQRSEVPVQVELENVLLADSAQITVFRLVQESLTNIAKYAAARRVTVTLAREGQRARIAVRDDGRGFDPDAVRGTAHGLMGMRYRVESQGGAMRVQSRPGDGTLIEAWLPLAAEPATA</sequence>
<dbReference type="OrthoDB" id="9792869at2"/>
<dbReference type="InterPro" id="IPR004358">
    <property type="entry name" value="Sig_transdc_His_kin-like_C"/>
</dbReference>
<evidence type="ECO:0000256" key="1">
    <source>
        <dbReference type="ARBA" id="ARBA00000085"/>
    </source>
</evidence>
<evidence type="ECO:0000256" key="2">
    <source>
        <dbReference type="ARBA" id="ARBA00001966"/>
    </source>
</evidence>
<evidence type="ECO:0000256" key="12">
    <source>
        <dbReference type="ARBA" id="ARBA00023012"/>
    </source>
</evidence>
<dbReference type="CDD" id="cd19410">
    <property type="entry name" value="HK9-like_sensor"/>
    <property type="match status" value="1"/>
</dbReference>
<dbReference type="InterPro" id="IPR003594">
    <property type="entry name" value="HATPase_dom"/>
</dbReference>
<dbReference type="Proteomes" id="UP000295106">
    <property type="component" value="Unassembled WGS sequence"/>
</dbReference>
<dbReference type="EMBL" id="SLXD01000002">
    <property type="protein sequence ID" value="TCP04642.1"/>
    <property type="molecule type" value="Genomic_DNA"/>
</dbReference>
<dbReference type="GO" id="GO:0000155">
    <property type="term" value="F:phosphorelay sensor kinase activity"/>
    <property type="evidence" value="ECO:0007669"/>
    <property type="project" value="InterPro"/>
</dbReference>
<dbReference type="CDD" id="cd16917">
    <property type="entry name" value="HATPase_UhpB-NarQ-NarX-like"/>
    <property type="match status" value="1"/>
</dbReference>
<dbReference type="SUPFAM" id="SSF55874">
    <property type="entry name" value="ATPase domain of HSP90 chaperone/DNA topoisomerase II/histidine kinase"/>
    <property type="match status" value="1"/>
</dbReference>
<dbReference type="Pfam" id="PF02518">
    <property type="entry name" value="HATPase_c"/>
    <property type="match status" value="1"/>
</dbReference>
<dbReference type="Gene3D" id="1.20.5.1930">
    <property type="match status" value="1"/>
</dbReference>
<protein>
    <recommendedName>
        <fullName evidence="5">Oxygen sensor histidine kinase NreB</fullName>
        <ecNumber evidence="4">2.7.13.3</ecNumber>
    </recommendedName>
    <alternativeName>
        <fullName evidence="15">Nitrogen regulation protein B</fullName>
    </alternativeName>
</protein>
<name>A0A4R2MCX4_RUBGE</name>
<dbReference type="EC" id="2.7.13.3" evidence="4"/>
<dbReference type="InterPro" id="IPR011712">
    <property type="entry name" value="Sig_transdc_His_kin_sub3_dim/P"/>
</dbReference>
<evidence type="ECO:0000259" key="16">
    <source>
        <dbReference type="PROSITE" id="PS50109"/>
    </source>
</evidence>
<dbReference type="PROSITE" id="PS50109">
    <property type="entry name" value="HIS_KIN"/>
    <property type="match status" value="1"/>
</dbReference>
<dbReference type="AlphaFoldDB" id="A0A4R2MCX4"/>
<keyword evidence="9" id="KW-0479">Metal-binding</keyword>
<accession>A0A4R2MCX4</accession>
<keyword evidence="6" id="KW-0004">4Fe-4S</keyword>
<dbReference type="InterPro" id="IPR005467">
    <property type="entry name" value="His_kinase_dom"/>
</dbReference>
<dbReference type="Pfam" id="PF07730">
    <property type="entry name" value="HisKA_3"/>
    <property type="match status" value="1"/>
</dbReference>